<comment type="caution">
    <text evidence="5">The sequence shown here is derived from an EMBL/GenBank/DDBJ whole genome shotgun (WGS) entry which is preliminary data.</text>
</comment>
<keyword evidence="3" id="KW-0119">Carbohydrate metabolism</keyword>
<evidence type="ECO:0000256" key="1">
    <source>
        <dbReference type="ARBA" id="ARBA00022679"/>
    </source>
</evidence>
<evidence type="ECO:0000313" key="6">
    <source>
        <dbReference type="Proteomes" id="UP001189429"/>
    </source>
</evidence>
<evidence type="ECO:0000256" key="3">
    <source>
        <dbReference type="ARBA" id="ARBA00023277"/>
    </source>
</evidence>
<keyword evidence="2" id="KW-0294">Fucose metabolism</keyword>
<keyword evidence="6" id="KW-1185">Reference proteome</keyword>
<organism evidence="5 6">
    <name type="scientific">Prorocentrum cordatum</name>
    <dbReference type="NCBI Taxonomy" id="2364126"/>
    <lineage>
        <taxon>Eukaryota</taxon>
        <taxon>Sar</taxon>
        <taxon>Alveolata</taxon>
        <taxon>Dinophyceae</taxon>
        <taxon>Prorocentrales</taxon>
        <taxon>Prorocentraceae</taxon>
        <taxon>Prorocentrum</taxon>
    </lineage>
</organism>
<accession>A0ABN9R7J9</accession>
<reference evidence="5" key="1">
    <citation type="submission" date="2023-10" db="EMBL/GenBank/DDBJ databases">
        <authorList>
            <person name="Chen Y."/>
            <person name="Shah S."/>
            <person name="Dougan E. K."/>
            <person name="Thang M."/>
            <person name="Chan C."/>
        </authorList>
    </citation>
    <scope>NUCLEOTIDE SEQUENCE [LARGE SCALE GENOMIC DNA]</scope>
</reference>
<evidence type="ECO:0008006" key="7">
    <source>
        <dbReference type="Google" id="ProtNLM"/>
    </source>
</evidence>
<name>A0ABN9R7J9_9DINO</name>
<feature type="signal peptide" evidence="4">
    <location>
        <begin position="1"/>
        <end position="24"/>
    </location>
</feature>
<keyword evidence="4" id="KW-0732">Signal</keyword>
<dbReference type="PANTHER" id="PTHR31469">
    <property type="entry name" value="OS07G0633600 PROTEIN"/>
    <property type="match status" value="1"/>
</dbReference>
<dbReference type="InterPro" id="IPR019378">
    <property type="entry name" value="GDP-Fuc_O-FucTrfase"/>
</dbReference>
<proteinExistence type="predicted"/>
<protein>
    <recommendedName>
        <fullName evidence="7">Peptide-O-fucosyltransferase</fullName>
    </recommendedName>
</protein>
<dbReference type="Proteomes" id="UP001189429">
    <property type="component" value="Unassembled WGS sequence"/>
</dbReference>
<sequence length="430" mass="48992">MGARAGALAWALAAALMRARGAQAVKSSLVRREASRPEARDRSFTLVSRLSDGELRIVMNDEQDRVAEEMQPWLKSAEPHMNVIKTRYLTFETDNGGFNNIRMAFEYFVDVARTSNRTLVLPPHEGLYLLDWGPRTARNRSDQGWIGTRTQTEYDDLWDLGDLRKKVPVLKAQDFYDDVLRPGGAPLVASPSLQINNQPDFSQWKYWLSKTADVALGNCGTVRHVAESSQAAVVHIPSRLWDSHGHMTSEREQRFLYCDHGNTDKEIHYQRHLYAIASGPIARMGLRNYTALHLRRNDFQYQQAPDTPSRIMEKIAETLKPKETVYVASDELDPEWWSQLRSALKAGGHELMTFDDFKPELLDRGLKEKFSGLVEMIICTAARSFWGSRQSTFTAGIQSLRKTLRESSGPWSVSEEEFGVTNKFAFLQFR</sequence>
<dbReference type="EMBL" id="CAUYUJ010005482">
    <property type="protein sequence ID" value="CAK0813819.1"/>
    <property type="molecule type" value="Genomic_DNA"/>
</dbReference>
<dbReference type="PANTHER" id="PTHR31469:SF8">
    <property type="entry name" value="OS07G0641000 PROTEIN"/>
    <property type="match status" value="1"/>
</dbReference>
<dbReference type="CDD" id="cd11296">
    <property type="entry name" value="O-FucT_like"/>
    <property type="match status" value="1"/>
</dbReference>
<dbReference type="Gene3D" id="3.40.50.11350">
    <property type="match status" value="1"/>
</dbReference>
<evidence type="ECO:0000313" key="5">
    <source>
        <dbReference type="EMBL" id="CAK0813819.1"/>
    </source>
</evidence>
<gene>
    <name evidence="5" type="ORF">PCOR1329_LOCUS17612</name>
</gene>
<evidence type="ECO:0000256" key="2">
    <source>
        <dbReference type="ARBA" id="ARBA00023253"/>
    </source>
</evidence>
<evidence type="ECO:0000256" key="4">
    <source>
        <dbReference type="SAM" id="SignalP"/>
    </source>
</evidence>
<dbReference type="Gene3D" id="3.40.50.11340">
    <property type="match status" value="1"/>
</dbReference>
<keyword evidence="1" id="KW-0808">Transferase</keyword>
<dbReference type="Pfam" id="PF10250">
    <property type="entry name" value="O-FucT"/>
    <property type="match status" value="1"/>
</dbReference>
<feature type="chain" id="PRO_5045547970" description="Peptide-O-fucosyltransferase" evidence="4">
    <location>
        <begin position="25"/>
        <end position="430"/>
    </location>
</feature>